<comment type="subcellular location">
    <subcellularLocation>
        <location evidence="1">Membrane</location>
        <topology evidence="1">Multi-pass membrane protein</topology>
    </subcellularLocation>
</comment>
<evidence type="ECO:0000256" key="10">
    <source>
        <dbReference type="ARBA" id="ARBA00033270"/>
    </source>
</evidence>
<keyword evidence="7 16" id="KW-1133">Transmembrane helix</keyword>
<dbReference type="Pfam" id="PF01098">
    <property type="entry name" value="FTSW_RODA_SPOVE"/>
    <property type="match status" value="1"/>
</dbReference>
<dbReference type="EC" id="2.4.99.28" evidence="14"/>
<name>A0ABU0I2X0_9HYPH</name>
<feature type="transmembrane region" description="Helical" evidence="16">
    <location>
        <begin position="114"/>
        <end position="137"/>
    </location>
</feature>
<feature type="transmembrane region" description="Helical" evidence="16">
    <location>
        <begin position="59"/>
        <end position="77"/>
    </location>
</feature>
<feature type="transmembrane region" description="Helical" evidence="16">
    <location>
        <begin position="306"/>
        <end position="329"/>
    </location>
</feature>
<reference evidence="17 18" key="1">
    <citation type="submission" date="2023-07" db="EMBL/GenBank/DDBJ databases">
        <title>Genomic Encyclopedia of Type Strains, Phase IV (KMG-IV): sequencing the most valuable type-strain genomes for metagenomic binning, comparative biology and taxonomic classification.</title>
        <authorList>
            <person name="Goeker M."/>
        </authorList>
    </citation>
    <scope>NUCLEOTIDE SEQUENCE [LARGE SCALE GENOMIC DNA]</scope>
    <source>
        <strain evidence="17 18">DSM 19013</strain>
    </source>
</reference>
<gene>
    <name evidence="17" type="ORF">QO012_003463</name>
</gene>
<dbReference type="GO" id="GO:0051301">
    <property type="term" value="P:cell division"/>
    <property type="evidence" value="ECO:0007669"/>
    <property type="project" value="UniProtKB-KW"/>
</dbReference>
<organism evidence="17 18">
    <name type="scientific">Methylobacterium aerolatum</name>
    <dbReference type="NCBI Taxonomy" id="418708"/>
    <lineage>
        <taxon>Bacteria</taxon>
        <taxon>Pseudomonadati</taxon>
        <taxon>Pseudomonadota</taxon>
        <taxon>Alphaproteobacteria</taxon>
        <taxon>Hyphomicrobiales</taxon>
        <taxon>Methylobacteriaceae</taxon>
        <taxon>Methylobacterium</taxon>
    </lineage>
</organism>
<feature type="transmembrane region" description="Helical" evidence="16">
    <location>
        <begin position="149"/>
        <end position="169"/>
    </location>
</feature>
<evidence type="ECO:0000256" key="4">
    <source>
        <dbReference type="ARBA" id="ARBA00022692"/>
    </source>
</evidence>
<keyword evidence="3" id="KW-0808">Transferase</keyword>
<dbReference type="Proteomes" id="UP001231124">
    <property type="component" value="Unassembled WGS sequence"/>
</dbReference>
<evidence type="ECO:0000313" key="17">
    <source>
        <dbReference type="EMBL" id="MDQ0448951.1"/>
    </source>
</evidence>
<evidence type="ECO:0000256" key="1">
    <source>
        <dbReference type="ARBA" id="ARBA00004141"/>
    </source>
</evidence>
<evidence type="ECO:0000256" key="8">
    <source>
        <dbReference type="ARBA" id="ARBA00023136"/>
    </source>
</evidence>
<feature type="transmembrane region" description="Helical" evidence="16">
    <location>
        <begin position="83"/>
        <end position="102"/>
    </location>
</feature>
<evidence type="ECO:0000256" key="16">
    <source>
        <dbReference type="SAM" id="Phobius"/>
    </source>
</evidence>
<comment type="similarity">
    <text evidence="11">Belongs to the SEDS family. FtsW subfamily.</text>
</comment>
<evidence type="ECO:0000256" key="5">
    <source>
        <dbReference type="ARBA" id="ARBA00022960"/>
    </source>
</evidence>
<evidence type="ECO:0000256" key="14">
    <source>
        <dbReference type="ARBA" id="ARBA00044770"/>
    </source>
</evidence>
<keyword evidence="4 16" id="KW-0812">Transmembrane</keyword>
<dbReference type="RefSeq" id="WP_238202127.1">
    <property type="nucleotide sequence ID" value="NZ_BPQE01000008.1"/>
</dbReference>
<keyword evidence="5" id="KW-0133">Cell shape</keyword>
<evidence type="ECO:0000313" key="18">
    <source>
        <dbReference type="Proteomes" id="UP001231124"/>
    </source>
</evidence>
<dbReference type="InterPro" id="IPR001182">
    <property type="entry name" value="FtsW/RodA"/>
</dbReference>
<evidence type="ECO:0000256" key="7">
    <source>
        <dbReference type="ARBA" id="ARBA00022989"/>
    </source>
</evidence>
<keyword evidence="17" id="KW-0132">Cell division</keyword>
<evidence type="ECO:0000256" key="12">
    <source>
        <dbReference type="ARBA" id="ARBA00041185"/>
    </source>
</evidence>
<evidence type="ECO:0000256" key="3">
    <source>
        <dbReference type="ARBA" id="ARBA00022679"/>
    </source>
</evidence>
<keyword evidence="2" id="KW-0328">Glycosyltransferase</keyword>
<comment type="caution">
    <text evidence="17">The sequence shown here is derived from an EMBL/GenBank/DDBJ whole genome shotgun (WGS) entry which is preliminary data.</text>
</comment>
<evidence type="ECO:0000256" key="6">
    <source>
        <dbReference type="ARBA" id="ARBA00022984"/>
    </source>
</evidence>
<dbReference type="EMBL" id="JAUSVP010000011">
    <property type="protein sequence ID" value="MDQ0448951.1"/>
    <property type="molecule type" value="Genomic_DNA"/>
</dbReference>
<feature type="transmembrane region" description="Helical" evidence="16">
    <location>
        <begin position="277"/>
        <end position="294"/>
    </location>
</feature>
<feature type="transmembrane region" description="Helical" evidence="16">
    <location>
        <begin position="181"/>
        <end position="211"/>
    </location>
</feature>
<keyword evidence="6" id="KW-0573">Peptidoglycan synthesis</keyword>
<comment type="catalytic activity">
    <reaction evidence="15">
        <text>[GlcNAc-(1-&gt;4)-Mur2Ac(oyl-L-Ala-gamma-D-Glu-L-Lys-D-Ala-D-Ala)](n)-di-trans,octa-cis-undecaprenyl diphosphate + beta-D-GlcNAc-(1-&gt;4)-Mur2Ac(oyl-L-Ala-gamma-D-Glu-L-Lys-D-Ala-D-Ala)-di-trans,octa-cis-undecaprenyl diphosphate = [GlcNAc-(1-&gt;4)-Mur2Ac(oyl-L-Ala-gamma-D-Glu-L-Lys-D-Ala-D-Ala)](n+1)-di-trans,octa-cis-undecaprenyl diphosphate + di-trans,octa-cis-undecaprenyl diphosphate + H(+)</text>
        <dbReference type="Rhea" id="RHEA:23708"/>
        <dbReference type="Rhea" id="RHEA-COMP:9602"/>
        <dbReference type="Rhea" id="RHEA-COMP:9603"/>
        <dbReference type="ChEBI" id="CHEBI:15378"/>
        <dbReference type="ChEBI" id="CHEBI:58405"/>
        <dbReference type="ChEBI" id="CHEBI:60033"/>
        <dbReference type="ChEBI" id="CHEBI:78435"/>
        <dbReference type="EC" id="2.4.99.28"/>
    </reaction>
</comment>
<sequence length="391" mass="42459">MMSRAERTPLTDWWWTVDRGLLAALVALMVAGLVFLMGGGPPVAERIGLPTFYFLNRQAMYLAPTVLIICAVSFLSLRGIRRLALFTWISGVVLCLLATKFGPEIKGAHRWIQFGAFGLQPSEFVKPAFVVVAAWAFSEGAQRRDMPGGILGLAILPVTIVPLLLQPDFGQTMLITMTWSALLFVAGLHLIWVGALGVFGLAGVFAAYTFFHHVRERFNKFLDRGDDGAGGGFQEFWSRESFRSGSWFGTGPGEGVAKRHLPDAHTDFLFSVIGEEFGVIVCLCLVALFAYIVLRGLKLARRTDDTFSRLAITGLTTLFGLQACINMAVNTQLMPAKGMTLPFVSFGGSSMFSLALGTGFLVALTRKRPRTVLLSQKPPGTAPSAVAGVMQ</sequence>
<keyword evidence="17" id="KW-0131">Cell cycle</keyword>
<feature type="transmembrane region" description="Helical" evidence="16">
    <location>
        <begin position="20"/>
        <end position="38"/>
    </location>
</feature>
<dbReference type="PANTHER" id="PTHR30474:SF2">
    <property type="entry name" value="PEPTIDOGLYCAN GLYCOSYLTRANSFERASE FTSW-RELATED"/>
    <property type="match status" value="1"/>
</dbReference>
<protein>
    <recommendedName>
        <fullName evidence="12">Probable peptidoglycan glycosyltransferase FtsW</fullName>
        <ecNumber evidence="14">2.4.99.28</ecNumber>
    </recommendedName>
    <alternativeName>
        <fullName evidence="13">Cell division protein FtsW</fullName>
    </alternativeName>
    <alternativeName>
        <fullName evidence="10">Cell wall polymerase</fullName>
    </alternativeName>
    <alternativeName>
        <fullName evidence="9">Peptidoglycan polymerase</fullName>
    </alternativeName>
</protein>
<evidence type="ECO:0000256" key="13">
    <source>
        <dbReference type="ARBA" id="ARBA00041418"/>
    </source>
</evidence>
<accession>A0ABU0I2X0</accession>
<keyword evidence="18" id="KW-1185">Reference proteome</keyword>
<keyword evidence="8 16" id="KW-0472">Membrane</keyword>
<evidence type="ECO:0000256" key="15">
    <source>
        <dbReference type="ARBA" id="ARBA00049902"/>
    </source>
</evidence>
<dbReference type="PANTHER" id="PTHR30474">
    <property type="entry name" value="CELL CYCLE PROTEIN"/>
    <property type="match status" value="1"/>
</dbReference>
<evidence type="ECO:0000256" key="2">
    <source>
        <dbReference type="ARBA" id="ARBA00022676"/>
    </source>
</evidence>
<proteinExistence type="inferred from homology"/>
<feature type="transmembrane region" description="Helical" evidence="16">
    <location>
        <begin position="341"/>
        <end position="364"/>
    </location>
</feature>
<evidence type="ECO:0000256" key="9">
    <source>
        <dbReference type="ARBA" id="ARBA00032370"/>
    </source>
</evidence>
<evidence type="ECO:0000256" key="11">
    <source>
        <dbReference type="ARBA" id="ARBA00038053"/>
    </source>
</evidence>